<accession>A0ABN0T1T8</accession>
<dbReference type="EMBL" id="BAAAFM010000003">
    <property type="protein sequence ID" value="GAA0209501.1"/>
    <property type="molecule type" value="Genomic_DNA"/>
</dbReference>
<evidence type="ECO:0000313" key="2">
    <source>
        <dbReference type="Proteomes" id="UP001501221"/>
    </source>
</evidence>
<keyword evidence="2" id="KW-1185">Reference proteome</keyword>
<protein>
    <submittedName>
        <fullName evidence="1">Uncharacterized protein</fullName>
    </submittedName>
</protein>
<name>A0ABN0T1T8_9GAMM</name>
<proteinExistence type="predicted"/>
<dbReference type="Proteomes" id="UP001501221">
    <property type="component" value="Unassembled WGS sequence"/>
</dbReference>
<organism evidence="1 2">
    <name type="scientific">Kangiella japonica</name>
    <dbReference type="NCBI Taxonomy" id="647384"/>
    <lineage>
        <taxon>Bacteria</taxon>
        <taxon>Pseudomonadati</taxon>
        <taxon>Pseudomonadota</taxon>
        <taxon>Gammaproteobacteria</taxon>
        <taxon>Kangiellales</taxon>
        <taxon>Kangiellaceae</taxon>
        <taxon>Kangiella</taxon>
    </lineage>
</organism>
<sequence length="105" mass="12119">MVSAIYLYVFRSQEIRVDLIPQQFEFCGNTISEGDHAYDELIKVLTSHKDGWVASYVTYIPTRVYNSPSYQVNVVGKQIVVSYKAKEGYLQFVKFVKYAWSNSCV</sequence>
<evidence type="ECO:0000313" key="1">
    <source>
        <dbReference type="EMBL" id="GAA0209501.1"/>
    </source>
</evidence>
<reference evidence="1 2" key="1">
    <citation type="journal article" date="2019" name="Int. J. Syst. Evol. Microbiol.">
        <title>The Global Catalogue of Microorganisms (GCM) 10K type strain sequencing project: providing services to taxonomists for standard genome sequencing and annotation.</title>
        <authorList>
            <consortium name="The Broad Institute Genomics Platform"/>
            <consortium name="The Broad Institute Genome Sequencing Center for Infectious Disease"/>
            <person name="Wu L."/>
            <person name="Ma J."/>
        </authorList>
    </citation>
    <scope>NUCLEOTIDE SEQUENCE [LARGE SCALE GENOMIC DNA]</scope>
    <source>
        <strain evidence="1 2">JCM 16211</strain>
    </source>
</reference>
<comment type="caution">
    <text evidence="1">The sequence shown here is derived from an EMBL/GenBank/DDBJ whole genome shotgun (WGS) entry which is preliminary data.</text>
</comment>
<gene>
    <name evidence="1" type="ORF">GCM10009123_16160</name>
</gene>